<dbReference type="SUPFAM" id="SSF49785">
    <property type="entry name" value="Galactose-binding domain-like"/>
    <property type="match status" value="1"/>
</dbReference>
<feature type="domain" description="Xaa-Pro dipeptidyl-peptidase C-terminal" evidence="2">
    <location>
        <begin position="344"/>
        <end position="612"/>
    </location>
</feature>
<keyword evidence="4" id="KW-1185">Reference proteome</keyword>
<dbReference type="Proteomes" id="UP001302367">
    <property type="component" value="Chromosome 2"/>
</dbReference>
<dbReference type="NCBIfam" id="TIGR00976">
    <property type="entry name" value="CocE_NonD"/>
    <property type="match status" value="1"/>
</dbReference>
<evidence type="ECO:0000313" key="3">
    <source>
        <dbReference type="EMBL" id="WPA99372.1"/>
    </source>
</evidence>
<dbReference type="SMART" id="SM00939">
    <property type="entry name" value="PepX_C"/>
    <property type="match status" value="1"/>
</dbReference>
<dbReference type="Pfam" id="PF08530">
    <property type="entry name" value="PepX_C"/>
    <property type="match status" value="1"/>
</dbReference>
<dbReference type="InterPro" id="IPR013736">
    <property type="entry name" value="Xaa-Pro_dipept_C"/>
</dbReference>
<dbReference type="Gene3D" id="3.40.50.1820">
    <property type="entry name" value="alpha/beta hydrolase"/>
    <property type="match status" value="1"/>
</dbReference>
<dbReference type="InterPro" id="IPR008979">
    <property type="entry name" value="Galactose-bd-like_sf"/>
</dbReference>
<evidence type="ECO:0000259" key="2">
    <source>
        <dbReference type="SMART" id="SM00939"/>
    </source>
</evidence>
<dbReference type="GeneID" id="35430504"/>
<dbReference type="InterPro" id="IPR029058">
    <property type="entry name" value="AB_hydrolase_fold"/>
</dbReference>
<dbReference type="PANTHER" id="PTHR43056:SF10">
    <property type="entry name" value="COCE_NOND FAMILY, PUTATIVE (AFU_ORTHOLOGUE AFUA_7G00600)-RELATED"/>
    <property type="match status" value="1"/>
</dbReference>
<organism evidence="3 4">
    <name type="scientific">Cercospora beticola</name>
    <name type="common">Sugarbeet leaf spot fungus</name>
    <dbReference type="NCBI Taxonomy" id="122368"/>
    <lineage>
        <taxon>Eukaryota</taxon>
        <taxon>Fungi</taxon>
        <taxon>Dikarya</taxon>
        <taxon>Ascomycota</taxon>
        <taxon>Pezizomycotina</taxon>
        <taxon>Dothideomycetes</taxon>
        <taxon>Dothideomycetidae</taxon>
        <taxon>Mycosphaerellales</taxon>
        <taxon>Mycosphaerellaceae</taxon>
        <taxon>Cercospora</taxon>
    </lineage>
</organism>
<proteinExistence type="predicted"/>
<sequence length="625" mass="71153">MSTQSFSVPVAFTDIDREPKNIWVEYGPPERRTIPKGWTKDEGRRPFPVDVTWDKDIRITLRDGVELLADVFRPVTSDETPVPAIMPWSPYGKTGSGMQQLDMFPWRVGVPRHATSGLEKWEAPDPAEWVARGYAIVNIDARGSFTSGGDFFVYGTQEGRDGYDSIEWIAKQPWCNSKVTMAGNSWLGTTQWFIAAEQPPHLACMAPWEGLGDYYRESICRGGIPDHAFWDVLMAWACGPHQREDVAAMVDQYPLWNDYWEDKKPKLRNITVPMYATASYSTGLHTEGSLRGFQLASSTEKWYVCVPFNVNRVSAYSLADDRLRWTTTQEWHDIYQKENIDDLQKFFDKYMKGIDNGWEKTPRLRQSMLGYNRPSVVNRPATEYPPPEFRYETLYLDAATGTLTEAQVAEEANSGYQADSSTEEGCFFTYTFHEYTELCGISKVKLFMSTDDHNDIDVYVVIRKLDKNGTALWHQNIPMKDLPPGTKPSDIPNENVWRYIGPSGRLRASHREIVQEELPNLSTSEYNDLMGPAYVYHPHTSEQKLAKGEIVELEISLWPGGIVFDAGEAMRLEVKGRHPILPEFDGLEKKIVNFNVGRHKLYTGGKYDSQLVVSLRRGERAAAPG</sequence>
<dbReference type="Gene3D" id="1.10.3020.20">
    <property type="match status" value="1"/>
</dbReference>
<dbReference type="SUPFAM" id="SSF53474">
    <property type="entry name" value="alpha/beta-Hydrolases"/>
    <property type="match status" value="1"/>
</dbReference>
<reference evidence="3 4" key="1">
    <citation type="submission" date="2023-09" db="EMBL/GenBank/DDBJ databases">
        <title>Complete-Gapless Cercospora beticola genome.</title>
        <authorList>
            <person name="Wyatt N.A."/>
            <person name="Spanner R.E."/>
            <person name="Bolton M.D."/>
        </authorList>
    </citation>
    <scope>NUCLEOTIDE SEQUENCE [LARGE SCALE GENOMIC DNA]</scope>
    <source>
        <strain evidence="3">Cb09-40</strain>
    </source>
</reference>
<gene>
    <name evidence="3" type="ORF">RHO25_003989</name>
</gene>
<dbReference type="InterPro" id="IPR050585">
    <property type="entry name" value="Xaa-Pro_dipeptidyl-ppase/CocE"/>
</dbReference>
<dbReference type="Pfam" id="PF02129">
    <property type="entry name" value="Peptidase_S15"/>
    <property type="match status" value="1"/>
</dbReference>
<dbReference type="Gene3D" id="2.60.120.260">
    <property type="entry name" value="Galactose-binding domain-like"/>
    <property type="match status" value="1"/>
</dbReference>
<name>A0ABZ0NIL2_CERBT</name>
<dbReference type="RefSeq" id="XP_065458570.1">
    <property type="nucleotide sequence ID" value="XM_065602498.1"/>
</dbReference>
<evidence type="ECO:0000256" key="1">
    <source>
        <dbReference type="ARBA" id="ARBA00022801"/>
    </source>
</evidence>
<dbReference type="EMBL" id="CP134185">
    <property type="protein sequence ID" value="WPA99372.1"/>
    <property type="molecule type" value="Genomic_DNA"/>
</dbReference>
<dbReference type="InterPro" id="IPR000383">
    <property type="entry name" value="Xaa-Pro-like_dom"/>
</dbReference>
<evidence type="ECO:0000313" key="4">
    <source>
        <dbReference type="Proteomes" id="UP001302367"/>
    </source>
</evidence>
<accession>A0ABZ0NIL2</accession>
<protein>
    <recommendedName>
        <fullName evidence="2">Xaa-Pro dipeptidyl-peptidase C-terminal domain-containing protein</fullName>
    </recommendedName>
</protein>
<dbReference type="PANTHER" id="PTHR43056">
    <property type="entry name" value="PEPTIDASE S9 PROLYL OLIGOPEPTIDASE"/>
    <property type="match status" value="1"/>
</dbReference>
<dbReference type="InterPro" id="IPR005674">
    <property type="entry name" value="CocE/Ser_esterase"/>
</dbReference>
<keyword evidence="1" id="KW-0378">Hydrolase</keyword>